<dbReference type="KEGG" id="ani:ANIA_11538"/>
<dbReference type="Proteomes" id="UP000000560">
    <property type="component" value="Chromosome I"/>
</dbReference>
<organism evidence="1 2">
    <name type="scientific">Emericella nidulans (strain FGSC A4 / ATCC 38163 / CBS 112.46 / NRRL 194 / M139)</name>
    <name type="common">Aspergillus nidulans</name>
    <dbReference type="NCBI Taxonomy" id="227321"/>
    <lineage>
        <taxon>Eukaryota</taxon>
        <taxon>Fungi</taxon>
        <taxon>Dikarya</taxon>
        <taxon>Ascomycota</taxon>
        <taxon>Pezizomycotina</taxon>
        <taxon>Eurotiomycetes</taxon>
        <taxon>Eurotiomycetidae</taxon>
        <taxon>Eurotiales</taxon>
        <taxon>Aspergillaceae</taxon>
        <taxon>Aspergillus</taxon>
        <taxon>Aspergillus subgen. Nidulantes</taxon>
    </lineage>
</organism>
<dbReference type="HOGENOM" id="CLU_2885762_0_0_1"/>
<name>C8V3F8_EMENI</name>
<dbReference type="GeneID" id="74897109"/>
<dbReference type="EMBL" id="BN001301">
    <property type="protein sequence ID" value="CBF71858.1"/>
    <property type="molecule type" value="Genomic_DNA"/>
</dbReference>
<reference evidence="2" key="2">
    <citation type="journal article" date="2009" name="Fungal Genet. Biol.">
        <title>The 2008 update of the Aspergillus nidulans genome annotation: a community effort.</title>
        <authorList>
            <person name="Wortman J.R."/>
            <person name="Gilsenan J.M."/>
            <person name="Joardar V."/>
            <person name="Deegan J."/>
            <person name="Clutterbuck J."/>
            <person name="Andersen M.R."/>
            <person name="Archer D."/>
            <person name="Bencina M."/>
            <person name="Braus G."/>
            <person name="Coutinho P."/>
            <person name="von Dohren H."/>
            <person name="Doonan J."/>
            <person name="Driessen A.J."/>
            <person name="Durek P."/>
            <person name="Espeso E."/>
            <person name="Fekete E."/>
            <person name="Flipphi M."/>
            <person name="Estrada C.G."/>
            <person name="Geysens S."/>
            <person name="Goldman G."/>
            <person name="de Groot P.W."/>
            <person name="Hansen K."/>
            <person name="Harris S.D."/>
            <person name="Heinekamp T."/>
            <person name="Helmstaedt K."/>
            <person name="Henrissat B."/>
            <person name="Hofmann G."/>
            <person name="Homan T."/>
            <person name="Horio T."/>
            <person name="Horiuchi H."/>
            <person name="James S."/>
            <person name="Jones M."/>
            <person name="Karaffa L."/>
            <person name="Karanyi Z."/>
            <person name="Kato M."/>
            <person name="Keller N."/>
            <person name="Kelly D.E."/>
            <person name="Kiel J.A."/>
            <person name="Kim J.M."/>
            <person name="van der Klei I.J."/>
            <person name="Klis F.M."/>
            <person name="Kovalchuk A."/>
            <person name="Krasevec N."/>
            <person name="Kubicek C.P."/>
            <person name="Liu B."/>
            <person name="Maccabe A."/>
            <person name="Meyer V."/>
            <person name="Mirabito P."/>
            <person name="Miskei M."/>
            <person name="Mos M."/>
            <person name="Mullins J."/>
            <person name="Nelson D.R."/>
            <person name="Nielsen J."/>
            <person name="Oakley B.R."/>
            <person name="Osmani S.A."/>
            <person name="Pakula T."/>
            <person name="Paszewski A."/>
            <person name="Paulsen I."/>
            <person name="Pilsyk S."/>
            <person name="Pocsi I."/>
            <person name="Punt P.J."/>
            <person name="Ram A.F."/>
            <person name="Ren Q."/>
            <person name="Robellet X."/>
            <person name="Robson G."/>
            <person name="Seiboth B."/>
            <person name="van Solingen P."/>
            <person name="Specht T."/>
            <person name="Sun J."/>
            <person name="Taheri-Talesh N."/>
            <person name="Takeshita N."/>
            <person name="Ussery D."/>
            <person name="vanKuyk P.A."/>
            <person name="Visser H."/>
            <person name="van de Vondervoort P.J."/>
            <person name="de Vries R.P."/>
            <person name="Walton J."/>
            <person name="Xiang X."/>
            <person name="Xiong Y."/>
            <person name="Zeng A.P."/>
            <person name="Brandt B.W."/>
            <person name="Cornell M.J."/>
            <person name="van den Hondel C.A."/>
            <person name="Visser J."/>
            <person name="Oliver S.G."/>
            <person name="Turner G."/>
        </authorList>
    </citation>
    <scope>GENOME REANNOTATION</scope>
    <source>
        <strain evidence="2">FGSC A4 / ATCC 38163 / CBS 112.46 / NRRL 194 / M139</strain>
    </source>
</reference>
<dbReference type="AlphaFoldDB" id="C8V3F8"/>
<dbReference type="InParanoid" id="C8V3F8"/>
<reference evidence="2" key="1">
    <citation type="journal article" date="2005" name="Nature">
        <title>Sequencing of Aspergillus nidulans and comparative analysis with A. fumigatus and A. oryzae.</title>
        <authorList>
            <person name="Galagan J.E."/>
            <person name="Calvo S.E."/>
            <person name="Cuomo C."/>
            <person name="Ma L.J."/>
            <person name="Wortman J.R."/>
            <person name="Batzoglou S."/>
            <person name="Lee S.I."/>
            <person name="Basturkmen M."/>
            <person name="Spevak C.C."/>
            <person name="Clutterbuck J."/>
            <person name="Kapitonov V."/>
            <person name="Jurka J."/>
            <person name="Scazzocchio C."/>
            <person name="Farman M."/>
            <person name="Butler J."/>
            <person name="Purcell S."/>
            <person name="Harris S."/>
            <person name="Braus G.H."/>
            <person name="Draht O."/>
            <person name="Busch S."/>
            <person name="D'Enfert C."/>
            <person name="Bouchier C."/>
            <person name="Goldman G.H."/>
            <person name="Bell-Pedersen D."/>
            <person name="Griffiths-Jones S."/>
            <person name="Doonan J.H."/>
            <person name="Yu J."/>
            <person name="Vienken K."/>
            <person name="Pain A."/>
            <person name="Freitag M."/>
            <person name="Selker E.U."/>
            <person name="Archer D.B."/>
            <person name="Penalva M.A."/>
            <person name="Oakley B.R."/>
            <person name="Momany M."/>
            <person name="Tanaka T."/>
            <person name="Kumagai T."/>
            <person name="Asai K."/>
            <person name="Machida M."/>
            <person name="Nierman W.C."/>
            <person name="Denning D.W."/>
            <person name="Caddick M."/>
            <person name="Hynes M."/>
            <person name="Paoletti M."/>
            <person name="Fischer R."/>
            <person name="Miller B."/>
            <person name="Dyer P."/>
            <person name="Sachs M.S."/>
            <person name="Osmani S.A."/>
            <person name="Birren B.W."/>
        </authorList>
    </citation>
    <scope>NUCLEOTIDE SEQUENCE [LARGE SCALE GENOMIC DNA]</scope>
    <source>
        <strain evidence="2">FGSC A4 / ATCC 38163 / CBS 112.46 / NRRL 194 / M139</strain>
    </source>
</reference>
<dbReference type="RefSeq" id="XP_050467209.1">
    <property type="nucleotide sequence ID" value="XM_050611156.1"/>
</dbReference>
<sequence>MPQQSKQSKNQQHPNIIKTLKKIQDLAVFINASLQCWKLYNSVYAITTILILSKKLWYFDNAD</sequence>
<keyword evidence="2" id="KW-1185">Reference proteome</keyword>
<dbReference type="OrthoDB" id="2677621at2759"/>
<accession>C8V3F8</accession>
<gene>
    <name evidence="1" type="ORF">ANIA_11538</name>
</gene>
<proteinExistence type="predicted"/>
<protein>
    <submittedName>
        <fullName evidence="1">Uncharacterized protein</fullName>
    </submittedName>
</protein>
<evidence type="ECO:0000313" key="1">
    <source>
        <dbReference type="EMBL" id="CBF71858.1"/>
    </source>
</evidence>
<evidence type="ECO:0000313" key="2">
    <source>
        <dbReference type="Proteomes" id="UP000000560"/>
    </source>
</evidence>